<comment type="similarity">
    <text evidence="1">Belongs to the short-chain dehydrogenases/reductases (SDR) family.</text>
</comment>
<protein>
    <submittedName>
        <fullName evidence="3">Glucose 1-dehydrogenase</fullName>
        <ecNumber evidence="3">1.1.1.47</ecNumber>
    </submittedName>
</protein>
<reference evidence="4" key="1">
    <citation type="submission" date="2023-07" db="EMBL/GenBank/DDBJ databases">
        <title>30 novel species of actinomycetes from the DSMZ collection.</title>
        <authorList>
            <person name="Nouioui I."/>
        </authorList>
    </citation>
    <scope>NUCLEOTIDE SEQUENCE [LARGE SCALE GENOMIC DNA]</scope>
    <source>
        <strain evidence="4">DSM 45055</strain>
    </source>
</reference>
<organism evidence="3 4">
    <name type="scientific">Streptomonospora wellingtoniae</name>
    <dbReference type="NCBI Taxonomy" id="3075544"/>
    <lineage>
        <taxon>Bacteria</taxon>
        <taxon>Bacillati</taxon>
        <taxon>Actinomycetota</taxon>
        <taxon>Actinomycetes</taxon>
        <taxon>Streptosporangiales</taxon>
        <taxon>Nocardiopsidaceae</taxon>
        <taxon>Streptomonospora</taxon>
    </lineage>
</organism>
<dbReference type="Gene3D" id="3.40.50.720">
    <property type="entry name" value="NAD(P)-binding Rossmann-like Domain"/>
    <property type="match status" value="1"/>
</dbReference>
<keyword evidence="2 3" id="KW-0560">Oxidoreductase</keyword>
<comment type="caution">
    <text evidence="3">The sequence shown here is derived from an EMBL/GenBank/DDBJ whole genome shotgun (WGS) entry which is preliminary data.</text>
</comment>
<name>A0ABU2KXF8_9ACTN</name>
<dbReference type="PRINTS" id="PR00081">
    <property type="entry name" value="GDHRDH"/>
</dbReference>
<dbReference type="CDD" id="cd05233">
    <property type="entry name" value="SDR_c"/>
    <property type="match status" value="1"/>
</dbReference>
<dbReference type="RefSeq" id="WP_311546421.1">
    <property type="nucleotide sequence ID" value="NZ_JAVREK010000020.1"/>
</dbReference>
<dbReference type="InterPro" id="IPR020904">
    <property type="entry name" value="Sc_DH/Rdtase_CS"/>
</dbReference>
<dbReference type="GO" id="GO:0047936">
    <property type="term" value="F:glucose 1-dehydrogenase [NAD(P)+] activity"/>
    <property type="evidence" value="ECO:0007669"/>
    <property type="project" value="UniProtKB-EC"/>
</dbReference>
<dbReference type="PANTHER" id="PTHR24321">
    <property type="entry name" value="DEHYDROGENASES, SHORT CHAIN"/>
    <property type="match status" value="1"/>
</dbReference>
<keyword evidence="4" id="KW-1185">Reference proteome</keyword>
<dbReference type="EMBL" id="JAVREK010000020">
    <property type="protein sequence ID" value="MDT0303927.1"/>
    <property type="molecule type" value="Genomic_DNA"/>
</dbReference>
<accession>A0ABU2KXF8</accession>
<sequence>MAVRLDGRVAIVTGAGSGIGAAAAIAAAGAGARLVLADIGPCEDTAQAIADLGGEAITVKTDVSRTEEVRSLVEQTVEAYGRLDCAFNNAGVEGKAEFEIHEADEEAWDRALEINLKGMWLSMKHQVPAMIEQGGGSIVNGASVAAMVGFDKNASYVASKHAVMGLTKTAALEYADRNVRVNAVCPGVVRTPFIDRFTQNSPEAEARYTEIIPMGRMADPAEVARAVVWLMAAESSYVTGHGLVLDGGLTCR</sequence>
<dbReference type="EC" id="1.1.1.47" evidence="3"/>
<dbReference type="InterPro" id="IPR036291">
    <property type="entry name" value="NAD(P)-bd_dom_sf"/>
</dbReference>
<dbReference type="NCBIfam" id="NF005559">
    <property type="entry name" value="PRK07231.1"/>
    <property type="match status" value="1"/>
</dbReference>
<gene>
    <name evidence="3" type="ORF">RM446_17555</name>
</gene>
<proteinExistence type="inferred from homology"/>
<dbReference type="InterPro" id="IPR002347">
    <property type="entry name" value="SDR_fam"/>
</dbReference>
<dbReference type="Pfam" id="PF13561">
    <property type="entry name" value="adh_short_C2"/>
    <property type="match status" value="1"/>
</dbReference>
<dbReference type="PANTHER" id="PTHR24321:SF11">
    <property type="entry name" value="BLR0893 PROTEIN"/>
    <property type="match status" value="1"/>
</dbReference>
<dbReference type="SUPFAM" id="SSF51735">
    <property type="entry name" value="NAD(P)-binding Rossmann-fold domains"/>
    <property type="match status" value="1"/>
</dbReference>
<evidence type="ECO:0000256" key="1">
    <source>
        <dbReference type="ARBA" id="ARBA00006484"/>
    </source>
</evidence>
<evidence type="ECO:0000313" key="3">
    <source>
        <dbReference type="EMBL" id="MDT0303927.1"/>
    </source>
</evidence>
<dbReference type="Proteomes" id="UP001183226">
    <property type="component" value="Unassembled WGS sequence"/>
</dbReference>
<evidence type="ECO:0000313" key="4">
    <source>
        <dbReference type="Proteomes" id="UP001183226"/>
    </source>
</evidence>
<evidence type="ECO:0000256" key="2">
    <source>
        <dbReference type="ARBA" id="ARBA00023002"/>
    </source>
</evidence>
<dbReference type="PRINTS" id="PR00080">
    <property type="entry name" value="SDRFAMILY"/>
</dbReference>
<dbReference type="PROSITE" id="PS00061">
    <property type="entry name" value="ADH_SHORT"/>
    <property type="match status" value="1"/>
</dbReference>